<dbReference type="PANTHER" id="PTHR31087:SF153">
    <property type="entry name" value="PROTEIN LURP-ONE-RELATED 11"/>
    <property type="match status" value="1"/>
</dbReference>
<proteinExistence type="inferred from homology"/>
<dbReference type="InterPro" id="IPR007612">
    <property type="entry name" value="LOR"/>
</dbReference>
<evidence type="ECO:0008006" key="5">
    <source>
        <dbReference type="Google" id="ProtNLM"/>
    </source>
</evidence>
<organism evidence="3 4">
    <name type="scientific">Malus baccata</name>
    <name type="common">Siberian crab apple</name>
    <name type="synonym">Pyrus baccata</name>
    <dbReference type="NCBI Taxonomy" id="106549"/>
    <lineage>
        <taxon>Eukaryota</taxon>
        <taxon>Viridiplantae</taxon>
        <taxon>Streptophyta</taxon>
        <taxon>Embryophyta</taxon>
        <taxon>Tracheophyta</taxon>
        <taxon>Spermatophyta</taxon>
        <taxon>Magnoliopsida</taxon>
        <taxon>eudicotyledons</taxon>
        <taxon>Gunneridae</taxon>
        <taxon>Pentapetalae</taxon>
        <taxon>rosids</taxon>
        <taxon>fabids</taxon>
        <taxon>Rosales</taxon>
        <taxon>Rosaceae</taxon>
        <taxon>Amygdaloideae</taxon>
        <taxon>Maleae</taxon>
        <taxon>Malus</taxon>
    </lineage>
</organism>
<reference evidence="3 4" key="1">
    <citation type="journal article" date="2019" name="G3 (Bethesda)">
        <title>Sequencing of a Wild Apple (Malus baccata) Genome Unravels the Differences Between Cultivated and Wild Apple Species Regarding Disease Resistance and Cold Tolerance.</title>
        <authorList>
            <person name="Chen X."/>
        </authorList>
    </citation>
    <scope>NUCLEOTIDE SEQUENCE [LARGE SCALE GENOMIC DNA]</scope>
    <source>
        <strain evidence="4">cv. Shandingzi</strain>
        <tissue evidence="3">Leaves</tissue>
    </source>
</reference>
<keyword evidence="4" id="KW-1185">Reference proteome</keyword>
<name>A0A540M8W3_MALBA</name>
<dbReference type="AlphaFoldDB" id="A0A540M8W3"/>
<evidence type="ECO:0000313" key="3">
    <source>
        <dbReference type="EMBL" id="TQD95156.1"/>
    </source>
</evidence>
<accession>A0A540M8W3</accession>
<dbReference type="PANTHER" id="PTHR31087">
    <property type="match status" value="1"/>
</dbReference>
<dbReference type="Proteomes" id="UP000315295">
    <property type="component" value="Unassembled WGS sequence"/>
</dbReference>
<gene>
    <name evidence="3" type="ORF">C1H46_019243</name>
</gene>
<comment type="caution">
    <text evidence="3">The sequence shown here is derived from an EMBL/GenBank/DDBJ whole genome shotgun (WGS) entry which is preliminary data.</text>
</comment>
<dbReference type="SUPFAM" id="SSF54518">
    <property type="entry name" value="Tubby C-terminal domain-like"/>
    <property type="match status" value="1"/>
</dbReference>
<dbReference type="InterPro" id="IPR025659">
    <property type="entry name" value="Tubby-like_C"/>
</dbReference>
<sequence>MAKVHPLLTSNSTGDASSSSTSTPCSNNKYLTSKRETCTIWMKSLVMQGSGCTAFDENGEIVYRVDNYDSKHSSEVYLMDLRGKLLFTLCEKNMCGFPSWKGYKSNGICASKPLFRMRKNYKSILGNKECSYKVTMRSESNCYRLEGLNSKSTAFRIMDSNRRVVAEAKRKQSRSGVVLGDDVFTLAVEPHVDHSFIMALVTVYGMIRRQI</sequence>
<evidence type="ECO:0000313" key="4">
    <source>
        <dbReference type="Proteomes" id="UP000315295"/>
    </source>
</evidence>
<feature type="compositionally biased region" description="Low complexity" evidence="2">
    <location>
        <begin position="9"/>
        <end position="27"/>
    </location>
</feature>
<dbReference type="InterPro" id="IPR038595">
    <property type="entry name" value="LOR_sf"/>
</dbReference>
<comment type="similarity">
    <text evidence="1">Belongs to the LOR family.</text>
</comment>
<evidence type="ECO:0000256" key="1">
    <source>
        <dbReference type="ARBA" id="ARBA00005437"/>
    </source>
</evidence>
<dbReference type="EMBL" id="VIEB01000324">
    <property type="protein sequence ID" value="TQD95156.1"/>
    <property type="molecule type" value="Genomic_DNA"/>
</dbReference>
<protein>
    <recommendedName>
        <fullName evidence="5">Tubby C-terminal domain-containing protein</fullName>
    </recommendedName>
</protein>
<dbReference type="Pfam" id="PF04525">
    <property type="entry name" value="LOR"/>
    <property type="match status" value="1"/>
</dbReference>
<evidence type="ECO:0000256" key="2">
    <source>
        <dbReference type="SAM" id="MobiDB-lite"/>
    </source>
</evidence>
<dbReference type="Gene3D" id="2.40.160.200">
    <property type="entry name" value="LURP1-related"/>
    <property type="match status" value="1"/>
</dbReference>
<feature type="region of interest" description="Disordered" evidence="2">
    <location>
        <begin position="1"/>
        <end position="27"/>
    </location>
</feature>
<dbReference type="STRING" id="106549.A0A540M8W3"/>